<dbReference type="EMBL" id="KQ242188">
    <property type="protein sequence ID" value="KNC80179.1"/>
    <property type="molecule type" value="Genomic_DNA"/>
</dbReference>
<dbReference type="Proteomes" id="UP000054560">
    <property type="component" value="Unassembled WGS sequence"/>
</dbReference>
<name>A0A0L0FU40_9EUKA</name>
<keyword evidence="2" id="KW-1185">Reference proteome</keyword>
<accession>A0A0L0FU40</accession>
<proteinExistence type="predicted"/>
<evidence type="ECO:0000313" key="2">
    <source>
        <dbReference type="Proteomes" id="UP000054560"/>
    </source>
</evidence>
<dbReference type="RefSeq" id="XP_014154081.1">
    <property type="nucleotide sequence ID" value="XM_014298606.1"/>
</dbReference>
<reference evidence="1 2" key="1">
    <citation type="submission" date="2011-02" db="EMBL/GenBank/DDBJ databases">
        <title>The Genome Sequence of Sphaeroforma arctica JP610.</title>
        <authorList>
            <consortium name="The Broad Institute Genome Sequencing Platform"/>
            <person name="Russ C."/>
            <person name="Cuomo C."/>
            <person name="Young S.K."/>
            <person name="Zeng Q."/>
            <person name="Gargeya S."/>
            <person name="Alvarado L."/>
            <person name="Berlin A."/>
            <person name="Chapman S.B."/>
            <person name="Chen Z."/>
            <person name="Freedman E."/>
            <person name="Gellesch M."/>
            <person name="Goldberg J."/>
            <person name="Griggs A."/>
            <person name="Gujja S."/>
            <person name="Heilman E."/>
            <person name="Heiman D."/>
            <person name="Howarth C."/>
            <person name="Mehta T."/>
            <person name="Neiman D."/>
            <person name="Pearson M."/>
            <person name="Roberts A."/>
            <person name="Saif S."/>
            <person name="Shea T."/>
            <person name="Shenoy N."/>
            <person name="Sisk P."/>
            <person name="Stolte C."/>
            <person name="Sykes S."/>
            <person name="White J."/>
            <person name="Yandava C."/>
            <person name="Burger G."/>
            <person name="Gray M.W."/>
            <person name="Holland P.W.H."/>
            <person name="King N."/>
            <person name="Lang F.B.F."/>
            <person name="Roger A.J."/>
            <person name="Ruiz-Trillo I."/>
            <person name="Haas B."/>
            <person name="Nusbaum C."/>
            <person name="Birren B."/>
        </authorList>
    </citation>
    <scope>NUCLEOTIDE SEQUENCE [LARGE SCALE GENOMIC DNA]</scope>
    <source>
        <strain evidence="1 2">JP610</strain>
    </source>
</reference>
<dbReference type="AlphaFoldDB" id="A0A0L0FU40"/>
<gene>
    <name evidence="1" type="ORF">SARC_07458</name>
</gene>
<dbReference type="GeneID" id="25907962"/>
<organism evidence="1 2">
    <name type="scientific">Sphaeroforma arctica JP610</name>
    <dbReference type="NCBI Taxonomy" id="667725"/>
    <lineage>
        <taxon>Eukaryota</taxon>
        <taxon>Ichthyosporea</taxon>
        <taxon>Ichthyophonida</taxon>
        <taxon>Sphaeroforma</taxon>
    </lineage>
</organism>
<evidence type="ECO:0000313" key="1">
    <source>
        <dbReference type="EMBL" id="KNC80179.1"/>
    </source>
</evidence>
<protein>
    <submittedName>
        <fullName evidence="1">Uncharacterized protein</fullName>
    </submittedName>
</protein>
<sequence length="85" mass="9403">MIRAAGDFESNGSSTTCTLGSRKILRVGVVPFVDQVTEHNRRESGAKGLIRHILPCLLLVFLRKASEGTLADEVFSKKQSLEFRI</sequence>